<feature type="compositionally biased region" description="Polar residues" evidence="1">
    <location>
        <begin position="1551"/>
        <end position="1562"/>
    </location>
</feature>
<feature type="compositionally biased region" description="Basic and acidic residues" evidence="1">
    <location>
        <begin position="1195"/>
        <end position="1207"/>
    </location>
</feature>
<feature type="compositionally biased region" description="Polar residues" evidence="1">
    <location>
        <begin position="2914"/>
        <end position="2923"/>
    </location>
</feature>
<feature type="region of interest" description="Disordered" evidence="1">
    <location>
        <begin position="835"/>
        <end position="856"/>
    </location>
</feature>
<feature type="compositionally biased region" description="Low complexity" evidence="1">
    <location>
        <begin position="1476"/>
        <end position="1491"/>
    </location>
</feature>
<feature type="compositionally biased region" description="Polar residues" evidence="1">
    <location>
        <begin position="1413"/>
        <end position="1437"/>
    </location>
</feature>
<feature type="compositionally biased region" description="Polar residues" evidence="1">
    <location>
        <begin position="1024"/>
        <end position="1034"/>
    </location>
</feature>
<dbReference type="EMBL" id="JALJOS010000035">
    <property type="protein sequence ID" value="KAK9821898.1"/>
    <property type="molecule type" value="Genomic_DNA"/>
</dbReference>
<reference evidence="2 3" key="1">
    <citation type="journal article" date="2024" name="Nat. Commun.">
        <title>Phylogenomics reveals the evolutionary origins of lichenization in chlorophyte algae.</title>
        <authorList>
            <person name="Puginier C."/>
            <person name="Libourel C."/>
            <person name="Otte J."/>
            <person name="Skaloud P."/>
            <person name="Haon M."/>
            <person name="Grisel S."/>
            <person name="Petersen M."/>
            <person name="Berrin J.G."/>
            <person name="Delaux P.M."/>
            <person name="Dal Grande F."/>
            <person name="Keller J."/>
        </authorList>
    </citation>
    <scope>NUCLEOTIDE SEQUENCE [LARGE SCALE GENOMIC DNA]</scope>
    <source>
        <strain evidence="2 3">SAG 2145</strain>
    </source>
</reference>
<protein>
    <submittedName>
        <fullName evidence="2">Uncharacterized protein</fullName>
    </submittedName>
</protein>
<gene>
    <name evidence="2" type="ORF">WJX74_010681</name>
</gene>
<feature type="region of interest" description="Disordered" evidence="1">
    <location>
        <begin position="279"/>
        <end position="482"/>
    </location>
</feature>
<evidence type="ECO:0000313" key="3">
    <source>
        <dbReference type="Proteomes" id="UP001438707"/>
    </source>
</evidence>
<dbReference type="PANTHER" id="PTHR21563">
    <property type="entry name" value="ZINC FINGER C3H1 DOMAIN-CONTAINING PROTEIN"/>
    <property type="match status" value="1"/>
</dbReference>
<dbReference type="InterPro" id="IPR039278">
    <property type="entry name" value="Red1"/>
</dbReference>
<feature type="region of interest" description="Disordered" evidence="1">
    <location>
        <begin position="887"/>
        <end position="1799"/>
    </location>
</feature>
<feature type="compositionally biased region" description="Basic and acidic residues" evidence="1">
    <location>
        <begin position="440"/>
        <end position="471"/>
    </location>
</feature>
<feature type="compositionally biased region" description="Basic and acidic residues" evidence="1">
    <location>
        <begin position="1005"/>
        <end position="1016"/>
    </location>
</feature>
<feature type="region of interest" description="Disordered" evidence="1">
    <location>
        <begin position="148"/>
        <end position="192"/>
    </location>
</feature>
<sequence>MATWGQGRMQPFQARPRTVVAGPDMRRPPSRTGTPPLSSFMPAENLIIDFDDDEDAVPLPAQPGTAITSQRAPSGPLRPAQLPAGPFHAPAKPAAPAAPTIPSAPTALPGPSSRALKGTATVASTLSEAEQLRAKIAAMQAVIDRQQRQQQQPVAAPPTAAATSAAAGMRPPSRSAGFRPPPAPPARTSALSAGASSAGLAVGKALPGQALQASRSARLPNPSVPLPGPFILPLPQASGSVGHVSAAEAADAFFQSLQAHLPAQPSTAGQIASFAVGSSQLDAPNQPPKLALSPSRLGHHASSQAGSAPLQKPPATSQPSSLPALRTSLPQSSPLSEGGESASAAPPSSAADLASPKAMLADSTAPTSTGEAVAADAGQASTPRSDAGARCPETRAAGRAKAGGLQQKTDQGIKDSASESPNSRLNAHKELQARLARAKLLQEERRRRQEAATAAKEREAEIRRHLQRLTEEPPGLSSAPEMILLQPQQMSLLQDAPSSHGVLAAPSVVAAGPQAASVDHEAAEMDIDVDQPNGTAGDAMDTIQLHDPEIEKQLQQLLEGSRAAEHGADAAMRDELDEEEEEEPGARRQGSSPISPAGSRALLKSQLWEQQARKRQERWKDKMRSRQQVDPPKQAGKSPSDVQQQQPSGAVRVTLHHNQAATNDSFGRILHDHHTGRMVNNQDRAGAPVTGQELALVDDEMTGQDDELEIMSAEEGERQRAQLADRFLAVQAGKAAIKAQRKAMDEMFQAMKRTYSELNSEQAELESALGSITARSLRSQPPPPAAMLSAMRSLPGLGLLTAGPLELAESAEDRQAELDARAAARSEQLLQQLRQLEDPGRPSAAAALPATSADLMPQLGKRKRTEAQLQEEPSAQLNAAAVEPLPFAKPAEPSPLQPQSQQLASPQLTSPLRAVATSQRQLQLESNAPHAVAQQGAAGKPPGSNQPVDGMPTDPAAFSAKPALPSELPSARSSASRPDHDTWQPAGALAQSINVPQPGKSAPAMRHEASDKELMIKAKLVQPESVSLLQDSAAPSSKQSLQPKQSLPEAVPSTAGNALTAGNHQKPTAAQTKAALQEKHPSFKPVLSQSEPAHAASPGSASSTTPSGSGMSSGPATSSSSQSRSNSSSTSASDSDSRPGSSPSSGSPSRRGRSTSDTSSPIAGYPHRSAQLLSRRSQLSRDQSRPEPGQSAPARRKEVSARADGLHRSLVTSTSQGRARHSDRATDKERERNSVRQRSAGRSRTPVKSATTSRSRRHSPSPSAAARNRSPSHDRRHPRGAARGDFRRRPSVSPTIRRRVDSRDREKATRKRARSRSHSSQKPAEKDTQQEHNHGMAPGRRSGGVRASTRRSPSRSPVDAKADRKATGPDAPATSKPSASPGAGQSLPAHSNKRGGTSRAGSAAPVHHDRRSSSVPQGAHSQGNQPSASAKQANTATPPAEAHLESKLPAAKAPRQARANTPSSQRDRTDVGVTRGATSPAGATSTAPHAAETGLPDQAASPAPAAKPRGSSSQRAQPDPERSQQPHKGRDISGGPAQDSRRSALDAQARPSAQPSHETSAAHNVDDRHSRDLGKGSGAVVVGDKAPAGRPGTSSNPSMAAGRDAEAAALPARTNVAAGGDSAVGDKAPVTGLSTSSRPQSAAPPLLSRDVPEPSPMESGQLQPESQTATPHTLPKLEPSVPGTSSGIPCVSFPDTLPPLPPGSKNGSLSQDLGASVAGQMQPFPPGFPPVPSSSPPFSRPTRMEGGWIRPVLPVSSQDGWIRPPGPVQRPLSRSWASASPMQLPPSTATLDGSASLTHPSCAAGLVLPRSDRNLPPSASWQLHANGLAAASGSSVPPGARWNPSELNTPAAMPISSAHTYEATLAPSSGCNAAMEPHAPPDKPHPGTNSVSSGQPPQQQQLNLSIAGMTKPNLQDLRRRAMQNLQDIPESRGGPSHASTHQNELSTRVTPASASGGSSAGGTAGVSLGGQDVKKMDASDSTRASSEGVMQSSQGVGDQPPAPGGQAQHQLAGEAESPMGKPRAGAAASEAAAVVTSPSLLVTKLESPANKHQSGRTQENQASASNLVAGKGKKTWLGSRGQAAPGRMQIVISSNPQQDAASDAPAFPAPAFLGLHRHLGSMSSADVSSMLEVWPVSNSKGQAAKTWTPDSTYVSPLSRFRSYRLCESYRAATGAPFLSATYGNNIDAQWPLCPYEARGSCRNAKCPYQMTSDYTLEAVHVVRDIFITAQRAGSQAAVPSKADAQKAGSPENLADQLVQQAPRQISLSAGSQRASRGPAKPRQVPAHTKRELCMEGKPSQYTLHPGMPPQPLRCFASHLLQPIVADPLLPWGLMPGWSFHGPLPGSHASITSQLAAEASHAYEPAIRPTQSGMENRYFSGVGAAVKNERAEETAMPMTRAGAKAARLAHLEARQGTHPFDPEPWMLHALELIDFNSQELSKDGQSSQVLKVLARGLEKNQTSAALWLLYLHCYSTRLGPAGGVKIGRMAVQALEFQPGCYRLWQLATKLAQDANELALLLMRGIIAWAPRGLSFNSKQQGDSGVQSKVAVDLVLRLWALWSSTGEAAKIQDWVACLIRDADAPPPLRPPLAQLGVPLWKADASVLPGAARQALLDAVKAGGAACQAMLWLTSAHLAAWGHLPDPVVHRLGFEPRPFVLEWSQLPPASTNATVRDALRAAIAAILPLAADQADASSMEAMLAVAQSAMLWNAVAPPAVQVPGEAPAAIMRSICSVKNPRTTAPSLATRFLVWRSAASLLHSSNPAVQPAASTTDTQLPARPTRASSKRSRLAEESSGADAKKARISSGEAAQEGFDGPAEMLKVQPHATISADAAETVAQTKALIGKWQGRNEGSLQGRDVVASGLPPSALHALMTAALGNPAGQPELLRSSGLEQATVSQERAIALCPAALSSHSVPLSSQPTLAGDSAEQLSGRPRADLTSGSHERRRRRRRFQYTDPQAETGSEQDDGPQSLPDSGVESGYSSAASDSCRGHAELLRSTSKVAASIEHGRSSVRAAFLEHLQPRRTSQDAEEGELPDEVQAGWTEAECAFGWLNLAIWDSLCGNVGTALSDCEKAAAAASGHPQVEQIVWQEKVSLAAEVLLNYPGSCGHEASGASQGADLVRSREQRFTLLRHELHAYLQWAAMRERLRPLELESFTVEDTRLQCSFQELPGTDSSGVVETLRHLTSFLSPSELVALAGDVAAVGPMSPAVAVWLLDVAGQQPANAQRTAWALPLAVGALHSSIPPPAPSAWLKAVLLAERHSLEAAQEICTAGIRHWPWGQLPAKLLSLTNKTAAGANKGAASR</sequence>
<feature type="compositionally biased region" description="Low complexity" evidence="1">
    <location>
        <begin position="83"/>
        <end position="109"/>
    </location>
</feature>
<feature type="compositionally biased region" description="Basic and acidic residues" evidence="1">
    <location>
        <begin position="1323"/>
        <end position="1334"/>
    </location>
</feature>
<accession>A0AAW1QKE2</accession>
<feature type="compositionally biased region" description="Low complexity" evidence="1">
    <location>
        <begin position="897"/>
        <end position="912"/>
    </location>
</feature>
<dbReference type="PANTHER" id="PTHR21563:SF3">
    <property type="entry name" value="ZINC FINGER C3H1 DOMAIN-CONTAINING PROTEIN"/>
    <property type="match status" value="1"/>
</dbReference>
<feature type="compositionally biased region" description="Low complexity" evidence="1">
    <location>
        <begin position="842"/>
        <end position="853"/>
    </location>
</feature>
<dbReference type="Proteomes" id="UP001438707">
    <property type="component" value="Unassembled WGS sequence"/>
</dbReference>
<feature type="compositionally biased region" description="Basic and acidic residues" evidence="1">
    <location>
        <begin position="1564"/>
        <end position="1574"/>
    </location>
</feature>
<feature type="compositionally biased region" description="Low complexity" evidence="1">
    <location>
        <begin position="332"/>
        <end position="356"/>
    </location>
</feature>
<feature type="compositionally biased region" description="Pro residues" evidence="1">
    <location>
        <begin position="1723"/>
        <end position="1739"/>
    </location>
</feature>
<feature type="region of interest" description="Disordered" evidence="1">
    <location>
        <begin position="1868"/>
        <end position="1899"/>
    </location>
</feature>
<feature type="region of interest" description="Disordered" evidence="1">
    <location>
        <begin position="2266"/>
        <end position="2289"/>
    </location>
</feature>
<feature type="region of interest" description="Disordered" evidence="1">
    <location>
        <begin position="2047"/>
        <end position="2071"/>
    </location>
</feature>
<feature type="compositionally biased region" description="Basic and acidic residues" evidence="1">
    <location>
        <begin position="611"/>
        <end position="624"/>
    </location>
</feature>
<evidence type="ECO:0000256" key="1">
    <source>
        <dbReference type="SAM" id="MobiDB-lite"/>
    </source>
</evidence>
<feature type="region of interest" description="Disordered" evidence="1">
    <location>
        <begin position="510"/>
        <end position="540"/>
    </location>
</feature>
<feature type="region of interest" description="Disordered" evidence="1">
    <location>
        <begin position="1927"/>
        <end position="2031"/>
    </location>
</feature>
<comment type="caution">
    <text evidence="2">The sequence shown here is derived from an EMBL/GenBank/DDBJ whole genome shotgun (WGS) entry which is preliminary data.</text>
</comment>
<feature type="compositionally biased region" description="Polar residues" evidence="1">
    <location>
        <begin position="2050"/>
        <end position="2066"/>
    </location>
</feature>
<feature type="compositionally biased region" description="Basic and acidic residues" evidence="1">
    <location>
        <begin position="1220"/>
        <end position="1234"/>
    </location>
</feature>
<feature type="region of interest" description="Disordered" evidence="1">
    <location>
        <begin position="564"/>
        <end position="648"/>
    </location>
</feature>
<feature type="compositionally biased region" description="Polar residues" evidence="1">
    <location>
        <begin position="2761"/>
        <end position="2775"/>
    </location>
</feature>
<feature type="compositionally biased region" description="Basic residues" evidence="1">
    <location>
        <begin position="1308"/>
        <end position="1319"/>
    </location>
</feature>
<feature type="compositionally biased region" description="Low complexity" evidence="1">
    <location>
        <begin position="1260"/>
        <end position="1269"/>
    </location>
</feature>
<feature type="compositionally biased region" description="Polar residues" evidence="1">
    <location>
        <begin position="1937"/>
        <end position="1950"/>
    </location>
</feature>
<dbReference type="GO" id="GO:0000178">
    <property type="term" value="C:exosome (RNase complex)"/>
    <property type="evidence" value="ECO:0007669"/>
    <property type="project" value="TreeGrafter"/>
</dbReference>
<feature type="compositionally biased region" description="Polar residues" evidence="1">
    <location>
        <begin position="916"/>
        <end position="926"/>
    </location>
</feature>
<feature type="compositionally biased region" description="Low complexity" evidence="1">
    <location>
        <begin position="1035"/>
        <end position="1048"/>
    </location>
</feature>
<feature type="compositionally biased region" description="Gly residues" evidence="1">
    <location>
        <begin position="1958"/>
        <end position="1968"/>
    </location>
</feature>
<name>A0AAW1QKE2_9CHLO</name>
<feature type="compositionally biased region" description="Basic and acidic residues" evidence="1">
    <location>
        <begin position="1518"/>
        <end position="1531"/>
    </location>
</feature>
<feature type="compositionally biased region" description="Polar residues" evidence="1">
    <location>
        <begin position="1775"/>
        <end position="1799"/>
    </location>
</feature>
<feature type="compositionally biased region" description="Basic and acidic residues" evidence="1">
    <location>
        <begin position="1298"/>
        <end position="1307"/>
    </location>
</feature>
<feature type="compositionally biased region" description="Basic and acidic residues" evidence="1">
    <location>
        <begin position="564"/>
        <end position="574"/>
    </location>
</feature>
<organism evidence="2 3">
    <name type="scientific">Apatococcus lobatus</name>
    <dbReference type="NCBI Taxonomy" id="904363"/>
    <lineage>
        <taxon>Eukaryota</taxon>
        <taxon>Viridiplantae</taxon>
        <taxon>Chlorophyta</taxon>
        <taxon>core chlorophytes</taxon>
        <taxon>Trebouxiophyceae</taxon>
        <taxon>Chlorellales</taxon>
        <taxon>Chlorellaceae</taxon>
        <taxon>Apatococcus</taxon>
    </lineage>
</organism>
<feature type="compositionally biased region" description="Low complexity" evidence="1">
    <location>
        <begin position="1994"/>
        <end position="2013"/>
    </location>
</feature>
<feature type="compositionally biased region" description="Polar residues" evidence="1">
    <location>
        <begin position="1236"/>
        <end position="1248"/>
    </location>
</feature>
<keyword evidence="3" id="KW-1185">Reference proteome</keyword>
<feature type="compositionally biased region" description="Low complexity" evidence="1">
    <location>
        <begin position="1168"/>
        <end position="1181"/>
    </location>
</feature>
<feature type="region of interest" description="Disordered" evidence="1">
    <location>
        <begin position="1"/>
        <end position="41"/>
    </location>
</feature>
<feature type="compositionally biased region" description="Polar residues" evidence="1">
    <location>
        <begin position="1981"/>
        <end position="1993"/>
    </location>
</feature>
<feature type="compositionally biased region" description="Basic and acidic residues" evidence="1">
    <location>
        <begin position="1358"/>
        <end position="1367"/>
    </location>
</feature>
<dbReference type="GO" id="GO:0005634">
    <property type="term" value="C:nucleus"/>
    <property type="evidence" value="ECO:0007669"/>
    <property type="project" value="TreeGrafter"/>
</dbReference>
<feature type="compositionally biased region" description="Polar residues" evidence="1">
    <location>
        <begin position="1658"/>
        <end position="1671"/>
    </location>
</feature>
<feature type="compositionally biased region" description="Polar residues" evidence="1">
    <location>
        <begin position="1054"/>
        <end position="1071"/>
    </location>
</feature>
<proteinExistence type="predicted"/>
<feature type="compositionally biased region" description="Low complexity" evidence="1">
    <location>
        <begin position="148"/>
        <end position="178"/>
    </location>
</feature>
<feature type="region of interest" description="Disordered" evidence="1">
    <location>
        <begin position="54"/>
        <end position="122"/>
    </location>
</feature>
<feature type="region of interest" description="Disordered" evidence="1">
    <location>
        <begin position="2761"/>
        <end position="2812"/>
    </location>
</feature>
<feature type="compositionally biased region" description="Low complexity" evidence="1">
    <location>
        <begin position="1095"/>
        <end position="1161"/>
    </location>
</feature>
<feature type="region of interest" description="Disordered" evidence="1">
    <location>
        <begin position="2914"/>
        <end position="2988"/>
    </location>
</feature>
<evidence type="ECO:0000313" key="2">
    <source>
        <dbReference type="EMBL" id="KAK9821898.1"/>
    </source>
</evidence>